<comment type="caution">
    <text evidence="2">The sequence shown here is derived from an EMBL/GenBank/DDBJ whole genome shotgun (WGS) entry which is preliminary data.</text>
</comment>
<feature type="compositionally biased region" description="Basic and acidic residues" evidence="1">
    <location>
        <begin position="30"/>
        <end position="62"/>
    </location>
</feature>
<organism evidence="2 3">
    <name type="scientific">Bdellovibrio svalbardensis</name>
    <dbReference type="NCBI Taxonomy" id="2972972"/>
    <lineage>
        <taxon>Bacteria</taxon>
        <taxon>Pseudomonadati</taxon>
        <taxon>Bdellovibrionota</taxon>
        <taxon>Bdellovibrionia</taxon>
        <taxon>Bdellovibrionales</taxon>
        <taxon>Pseudobdellovibrionaceae</taxon>
        <taxon>Bdellovibrio</taxon>
    </lineage>
</organism>
<feature type="compositionally biased region" description="Polar residues" evidence="1">
    <location>
        <begin position="19"/>
        <end position="29"/>
    </location>
</feature>
<evidence type="ECO:0000313" key="3">
    <source>
        <dbReference type="Proteomes" id="UP001152321"/>
    </source>
</evidence>
<evidence type="ECO:0000313" key="2">
    <source>
        <dbReference type="EMBL" id="MDG0817028.1"/>
    </source>
</evidence>
<accession>A0ABT6DJI9</accession>
<keyword evidence="3" id="KW-1185">Reference proteome</keyword>
<name>A0ABT6DJI9_9BACT</name>
<gene>
    <name evidence="2" type="ORF">NWE73_11670</name>
</gene>
<evidence type="ECO:0000256" key="1">
    <source>
        <dbReference type="SAM" id="MobiDB-lite"/>
    </source>
</evidence>
<protein>
    <submittedName>
        <fullName evidence="2">Uncharacterized protein</fullName>
    </submittedName>
</protein>
<dbReference type="Proteomes" id="UP001152321">
    <property type="component" value="Unassembled WGS sequence"/>
</dbReference>
<dbReference type="EMBL" id="JANRMI010000003">
    <property type="protein sequence ID" value="MDG0817028.1"/>
    <property type="molecule type" value="Genomic_DNA"/>
</dbReference>
<reference evidence="2" key="1">
    <citation type="submission" date="2022-08" db="EMBL/GenBank/DDBJ databases">
        <title>Novel Bdellovibrio Species Isolated from Svalbard: Designation Bdellovibrio svalbardensis.</title>
        <authorList>
            <person name="Mitchell R.J."/>
            <person name="Choi S.Y."/>
        </authorList>
    </citation>
    <scope>NUCLEOTIDE SEQUENCE</scope>
    <source>
        <strain evidence="2">PAP01</strain>
    </source>
</reference>
<dbReference type="RefSeq" id="WP_277578504.1">
    <property type="nucleotide sequence ID" value="NZ_JANRMI010000003.1"/>
</dbReference>
<sequence length="62" mass="7402">MKNKSTQHIRDTEAKHKQPSYQSFRQGLRQSEDKDNENFKREDLGFGGRDTRGYDKQHKGKY</sequence>
<feature type="region of interest" description="Disordered" evidence="1">
    <location>
        <begin position="1"/>
        <end position="62"/>
    </location>
</feature>
<proteinExistence type="predicted"/>